<evidence type="ECO:0000256" key="3">
    <source>
        <dbReference type="ARBA" id="ARBA00011529"/>
    </source>
</evidence>
<gene>
    <name evidence="10" type="primary">pstS</name>
    <name evidence="10" type="ORF">CKO31_10290</name>
</gene>
<keyword evidence="5 7" id="KW-0813">Transport</keyword>
<feature type="signal peptide" evidence="8">
    <location>
        <begin position="1"/>
        <end position="24"/>
    </location>
</feature>
<dbReference type="Proteomes" id="UP000748752">
    <property type="component" value="Unassembled WGS sequence"/>
</dbReference>
<evidence type="ECO:0000256" key="4">
    <source>
        <dbReference type="ARBA" id="ARBA00021889"/>
    </source>
</evidence>
<feature type="domain" description="PBP" evidence="9">
    <location>
        <begin position="42"/>
        <end position="318"/>
    </location>
</feature>
<dbReference type="Pfam" id="PF12849">
    <property type="entry name" value="PBP_like_2"/>
    <property type="match status" value="1"/>
</dbReference>
<comment type="caution">
    <text evidence="10">The sequence shown here is derived from an EMBL/GenBank/DDBJ whole genome shotgun (WGS) entry which is preliminary data.</text>
</comment>
<organism evidence="10 11">
    <name type="scientific">Thiohalocapsa halophila</name>
    <dbReference type="NCBI Taxonomy" id="69359"/>
    <lineage>
        <taxon>Bacteria</taxon>
        <taxon>Pseudomonadati</taxon>
        <taxon>Pseudomonadota</taxon>
        <taxon>Gammaproteobacteria</taxon>
        <taxon>Chromatiales</taxon>
        <taxon>Chromatiaceae</taxon>
        <taxon>Thiohalocapsa</taxon>
    </lineage>
</organism>
<dbReference type="RefSeq" id="WP_200236813.1">
    <property type="nucleotide sequence ID" value="NZ_NRRV01000021.1"/>
</dbReference>
<comment type="function">
    <text evidence="1 7">Part of the ABC transporter complex PstSACB involved in phosphate import.</text>
</comment>
<evidence type="ECO:0000256" key="2">
    <source>
        <dbReference type="ARBA" id="ARBA00008725"/>
    </source>
</evidence>
<proteinExistence type="inferred from homology"/>
<evidence type="ECO:0000313" key="10">
    <source>
        <dbReference type="EMBL" id="MBK1631124.1"/>
    </source>
</evidence>
<comment type="similarity">
    <text evidence="2 7">Belongs to the PstS family.</text>
</comment>
<dbReference type="NCBIfam" id="TIGR00975">
    <property type="entry name" value="3a0107s03"/>
    <property type="match status" value="1"/>
</dbReference>
<evidence type="ECO:0000313" key="11">
    <source>
        <dbReference type="Proteomes" id="UP000748752"/>
    </source>
</evidence>
<comment type="subunit">
    <text evidence="3 7">The complex is composed of two ATP-binding proteins (PstB), two transmembrane proteins (PstC and PstA) and a solute-binding protein (PstS).</text>
</comment>
<dbReference type="SUPFAM" id="SSF53850">
    <property type="entry name" value="Periplasmic binding protein-like II"/>
    <property type="match status" value="1"/>
</dbReference>
<accession>A0ABS1CGX0</accession>
<evidence type="ECO:0000256" key="1">
    <source>
        <dbReference type="ARBA" id="ARBA00002841"/>
    </source>
</evidence>
<feature type="chain" id="PRO_5047486040" description="Phosphate-binding protein PstS" evidence="8">
    <location>
        <begin position="25"/>
        <end position="366"/>
    </location>
</feature>
<dbReference type="PIRSF" id="PIRSF002756">
    <property type="entry name" value="PstS"/>
    <property type="match status" value="1"/>
</dbReference>
<evidence type="ECO:0000259" key="9">
    <source>
        <dbReference type="Pfam" id="PF12849"/>
    </source>
</evidence>
<dbReference type="PROSITE" id="PS51257">
    <property type="entry name" value="PROKAR_LIPOPROTEIN"/>
    <property type="match status" value="1"/>
</dbReference>
<evidence type="ECO:0000256" key="8">
    <source>
        <dbReference type="SAM" id="SignalP"/>
    </source>
</evidence>
<evidence type="ECO:0000256" key="7">
    <source>
        <dbReference type="PIRNR" id="PIRNR002756"/>
    </source>
</evidence>
<dbReference type="InterPro" id="IPR050962">
    <property type="entry name" value="Phosphate-bind_PstS"/>
</dbReference>
<dbReference type="PANTHER" id="PTHR42996">
    <property type="entry name" value="PHOSPHATE-BINDING PROTEIN PSTS"/>
    <property type="match status" value="1"/>
</dbReference>
<keyword evidence="11" id="KW-1185">Reference proteome</keyword>
<dbReference type="PANTHER" id="PTHR42996:SF1">
    <property type="entry name" value="PHOSPHATE-BINDING PROTEIN PSTS"/>
    <property type="match status" value="1"/>
</dbReference>
<keyword evidence="8" id="KW-0732">Signal</keyword>
<reference evidence="10 11" key="1">
    <citation type="journal article" date="2020" name="Microorganisms">
        <title>Osmotic Adaptation and Compatible Solute Biosynthesis of Phototrophic Bacteria as Revealed from Genome Analyses.</title>
        <authorList>
            <person name="Imhoff J.F."/>
            <person name="Rahn T."/>
            <person name="Kunzel S."/>
            <person name="Keller A."/>
            <person name="Neulinger S.C."/>
        </authorList>
    </citation>
    <scope>NUCLEOTIDE SEQUENCE [LARGE SCALE GENOMIC DNA]</scope>
    <source>
        <strain evidence="10 11">DSM 6210</strain>
    </source>
</reference>
<dbReference type="Gene3D" id="3.40.190.10">
    <property type="entry name" value="Periplasmic binding protein-like II"/>
    <property type="match status" value="2"/>
</dbReference>
<name>A0ABS1CGX0_9GAMM</name>
<protein>
    <recommendedName>
        <fullName evidence="4 7">Phosphate-binding protein PstS</fullName>
    </recommendedName>
</protein>
<dbReference type="InterPro" id="IPR005673">
    <property type="entry name" value="ABC_phos-bd_PstS"/>
</dbReference>
<sequence length="366" mass="38607">MQSLRRFVRTLVAAGAAAVLVACSGGDSSDGEAQMADGGDLVIRGAGATFPKPLYDKWIDIYGAQTPGVAFQYAGVGSGKGIAMFLAGKDPAGEVFGGAEIDFGASDAAMSDADLDEVGERGAVMVPMTGGMVVLAYNLPGVEDLTLSREAIEGIFSGDIKNWRDERIAATNPDLDLPKRTITPVVRRDSSGTTFIITSHLAEAFPAWRDGPGAGKQIDWPGGSMAVNYNEGVAQRVKVTEGGIGYMEYQFAKRLGLPMATLQNKAGDYVEPTAAAGSAGLGAAPEVPDDLRVFVPDPPGAEAYPIVGYTWLLLYQQYPDAERRVALKDAILWGLTEGQPIAEEMGYIPLPGDMVRLARAKVDAIQ</sequence>
<evidence type="ECO:0000256" key="5">
    <source>
        <dbReference type="ARBA" id="ARBA00022448"/>
    </source>
</evidence>
<dbReference type="EMBL" id="NRRV01000021">
    <property type="protein sequence ID" value="MBK1631124.1"/>
    <property type="molecule type" value="Genomic_DNA"/>
</dbReference>
<evidence type="ECO:0000256" key="6">
    <source>
        <dbReference type="ARBA" id="ARBA00022592"/>
    </source>
</evidence>
<dbReference type="InterPro" id="IPR024370">
    <property type="entry name" value="PBP_domain"/>
</dbReference>
<dbReference type="CDD" id="cd13565">
    <property type="entry name" value="PBP2_PstS"/>
    <property type="match status" value="1"/>
</dbReference>
<keyword evidence="6 7" id="KW-0592">Phosphate transport</keyword>